<dbReference type="AlphaFoldDB" id="A0A9N9VD05"/>
<reference evidence="1" key="1">
    <citation type="submission" date="2021-10" db="EMBL/GenBank/DDBJ databases">
        <authorList>
            <person name="Piombo E."/>
        </authorList>
    </citation>
    <scope>NUCLEOTIDE SEQUENCE</scope>
</reference>
<dbReference type="EMBL" id="CABFNQ020000639">
    <property type="protein sequence ID" value="CAH0020248.1"/>
    <property type="molecule type" value="Genomic_DNA"/>
</dbReference>
<name>A0A9N9VD05_9HYPO</name>
<protein>
    <submittedName>
        <fullName evidence="1">Uncharacterized protein</fullName>
    </submittedName>
</protein>
<dbReference type="Proteomes" id="UP000696573">
    <property type="component" value="Unassembled WGS sequence"/>
</dbReference>
<evidence type="ECO:0000313" key="2">
    <source>
        <dbReference type="Proteomes" id="UP000696573"/>
    </source>
</evidence>
<accession>A0A9N9VD05</accession>
<gene>
    <name evidence="1" type="ORF">CRHIZ90672A_00017190</name>
</gene>
<keyword evidence="2" id="KW-1185">Reference proteome</keyword>
<sequence>MGDWQSYFATPSPSEDYLKQLVEAAGRREALLIAQNAILKKLLDLRTGTQPEAASVQQSVSQIRDWTEILVDLAFLATESDEAL</sequence>
<evidence type="ECO:0000313" key="1">
    <source>
        <dbReference type="EMBL" id="CAH0020248.1"/>
    </source>
</evidence>
<organism evidence="1 2">
    <name type="scientific">Clonostachys rhizophaga</name>
    <dbReference type="NCBI Taxonomy" id="160324"/>
    <lineage>
        <taxon>Eukaryota</taxon>
        <taxon>Fungi</taxon>
        <taxon>Dikarya</taxon>
        <taxon>Ascomycota</taxon>
        <taxon>Pezizomycotina</taxon>
        <taxon>Sordariomycetes</taxon>
        <taxon>Hypocreomycetidae</taxon>
        <taxon>Hypocreales</taxon>
        <taxon>Bionectriaceae</taxon>
        <taxon>Clonostachys</taxon>
    </lineage>
</organism>
<comment type="caution">
    <text evidence="1">The sequence shown here is derived from an EMBL/GenBank/DDBJ whole genome shotgun (WGS) entry which is preliminary data.</text>
</comment>
<proteinExistence type="predicted"/>